<dbReference type="InterPro" id="IPR007627">
    <property type="entry name" value="RNA_pol_sigma70_r2"/>
</dbReference>
<gene>
    <name evidence="7" type="ORF">K7C98_10950</name>
</gene>
<keyword evidence="8" id="KW-1185">Reference proteome</keyword>
<evidence type="ECO:0000259" key="6">
    <source>
        <dbReference type="Pfam" id="PF04542"/>
    </source>
</evidence>
<dbReference type="PANTHER" id="PTHR43133">
    <property type="entry name" value="RNA POLYMERASE ECF-TYPE SIGMA FACTO"/>
    <property type="match status" value="1"/>
</dbReference>
<dbReference type="EMBL" id="JAIRAU010000008">
    <property type="protein sequence ID" value="MBZ5709772.1"/>
    <property type="molecule type" value="Genomic_DNA"/>
</dbReference>
<dbReference type="Gene3D" id="1.10.1740.10">
    <property type="match status" value="1"/>
</dbReference>
<dbReference type="Gene3D" id="1.10.10.10">
    <property type="entry name" value="Winged helix-like DNA-binding domain superfamily/Winged helix DNA-binding domain"/>
    <property type="match status" value="1"/>
</dbReference>
<dbReference type="SUPFAM" id="SSF88659">
    <property type="entry name" value="Sigma3 and sigma4 domains of RNA polymerase sigma factors"/>
    <property type="match status" value="1"/>
</dbReference>
<dbReference type="NCBIfam" id="TIGR02937">
    <property type="entry name" value="sigma70-ECF"/>
    <property type="match status" value="1"/>
</dbReference>
<dbReference type="Proteomes" id="UP001139031">
    <property type="component" value="Unassembled WGS sequence"/>
</dbReference>
<evidence type="ECO:0000256" key="5">
    <source>
        <dbReference type="ARBA" id="ARBA00023163"/>
    </source>
</evidence>
<keyword evidence="3" id="KW-0731">Sigma factor</keyword>
<dbReference type="InterPro" id="IPR014284">
    <property type="entry name" value="RNA_pol_sigma-70_dom"/>
</dbReference>
<dbReference type="InterPro" id="IPR013325">
    <property type="entry name" value="RNA_pol_sigma_r2"/>
</dbReference>
<accession>A0ABS7TNQ2</accession>
<comment type="similarity">
    <text evidence="1">Belongs to the sigma-70 factor family. ECF subfamily.</text>
</comment>
<dbReference type="InterPro" id="IPR039425">
    <property type="entry name" value="RNA_pol_sigma-70-like"/>
</dbReference>
<organism evidence="7 8">
    <name type="scientific">Nannocystis pusilla</name>
    <dbReference type="NCBI Taxonomy" id="889268"/>
    <lineage>
        <taxon>Bacteria</taxon>
        <taxon>Pseudomonadati</taxon>
        <taxon>Myxococcota</taxon>
        <taxon>Polyangia</taxon>
        <taxon>Nannocystales</taxon>
        <taxon>Nannocystaceae</taxon>
        <taxon>Nannocystis</taxon>
    </lineage>
</organism>
<sequence length="160" mass="17948">MAIDVQETYKRHGPMVLRRCRSLLHDEQQAVDAMHDVFVQLLVHRERLVDKGACSLLWRIATNVCLNKIRSRRRRPEDPQSELLAEIAAHDDAESRGVARVVLDRLFAREPVSTGTMAVMHLVDGMTLEEVAESVGLSVSGVRKRLRTLRAGVMAREGAA</sequence>
<comment type="caution">
    <text evidence="7">The sequence shown here is derived from an EMBL/GenBank/DDBJ whole genome shotgun (WGS) entry which is preliminary data.</text>
</comment>
<dbReference type="InterPro" id="IPR013324">
    <property type="entry name" value="RNA_pol_sigma_r3/r4-like"/>
</dbReference>
<dbReference type="RefSeq" id="WP_224191592.1">
    <property type="nucleotide sequence ID" value="NZ_JAIRAU010000008.1"/>
</dbReference>
<evidence type="ECO:0000256" key="3">
    <source>
        <dbReference type="ARBA" id="ARBA00023082"/>
    </source>
</evidence>
<feature type="domain" description="RNA polymerase sigma-70 region 2" evidence="6">
    <location>
        <begin position="9"/>
        <end position="75"/>
    </location>
</feature>
<reference evidence="7" key="1">
    <citation type="submission" date="2021-08" db="EMBL/GenBank/DDBJ databases">
        <authorList>
            <person name="Stevens D.C."/>
        </authorList>
    </citation>
    <scope>NUCLEOTIDE SEQUENCE</scope>
    <source>
        <strain evidence="7">DSM 53165</strain>
    </source>
</reference>
<dbReference type="InterPro" id="IPR036388">
    <property type="entry name" value="WH-like_DNA-bd_sf"/>
</dbReference>
<proteinExistence type="inferred from homology"/>
<evidence type="ECO:0000256" key="2">
    <source>
        <dbReference type="ARBA" id="ARBA00023015"/>
    </source>
</evidence>
<evidence type="ECO:0000256" key="1">
    <source>
        <dbReference type="ARBA" id="ARBA00010641"/>
    </source>
</evidence>
<evidence type="ECO:0000256" key="4">
    <source>
        <dbReference type="ARBA" id="ARBA00023125"/>
    </source>
</evidence>
<protein>
    <submittedName>
        <fullName evidence="7">Sigma-70 family RNA polymerase sigma factor</fullName>
    </submittedName>
</protein>
<evidence type="ECO:0000313" key="8">
    <source>
        <dbReference type="Proteomes" id="UP001139031"/>
    </source>
</evidence>
<dbReference type="SUPFAM" id="SSF88946">
    <property type="entry name" value="Sigma2 domain of RNA polymerase sigma factors"/>
    <property type="match status" value="1"/>
</dbReference>
<keyword evidence="4" id="KW-0238">DNA-binding</keyword>
<keyword evidence="5" id="KW-0804">Transcription</keyword>
<name>A0ABS7TNQ2_9BACT</name>
<dbReference type="Pfam" id="PF04542">
    <property type="entry name" value="Sigma70_r2"/>
    <property type="match status" value="1"/>
</dbReference>
<keyword evidence="2" id="KW-0805">Transcription regulation</keyword>
<dbReference type="PANTHER" id="PTHR43133:SF8">
    <property type="entry name" value="RNA POLYMERASE SIGMA FACTOR HI_1459-RELATED"/>
    <property type="match status" value="1"/>
</dbReference>
<evidence type="ECO:0000313" key="7">
    <source>
        <dbReference type="EMBL" id="MBZ5709772.1"/>
    </source>
</evidence>